<feature type="compositionally biased region" description="Polar residues" evidence="3">
    <location>
        <begin position="218"/>
        <end position="234"/>
    </location>
</feature>
<sequence length="259" mass="28317">MSSGFVSGGTIAGPAERDDEWKKAQQEIEERHRAKVQEGQQEGGKSLYEVLQANKAAKQEAFEESIRLKNQFRSLNEDEVEFLDSVLESTRAKEAAIRKETSEQLDVFRKQQEEAEKASLARSPDNVSLEEEDTWVVNSRKRKRAREKESLRGIKARNTSTSGDLSKPEGGTPPSSEKKASVSLEVKESKSTQQPKVDASAVRERSLPKDPPCEKGSNGPNTSGNPKGTASTITKCVPPAGKPAGLANLGLNYSSDEDD</sequence>
<evidence type="ECO:0000259" key="4">
    <source>
        <dbReference type="Pfam" id="PF10187"/>
    </source>
</evidence>
<feature type="region of interest" description="Disordered" evidence="3">
    <location>
        <begin position="1"/>
        <end position="43"/>
    </location>
</feature>
<evidence type="ECO:0000256" key="2">
    <source>
        <dbReference type="ARBA" id="ARBA00023242"/>
    </source>
</evidence>
<dbReference type="EMBL" id="MU001672">
    <property type="protein sequence ID" value="KAF2460903.1"/>
    <property type="molecule type" value="Genomic_DNA"/>
</dbReference>
<evidence type="ECO:0000256" key="1">
    <source>
        <dbReference type="ARBA" id="ARBA00004123"/>
    </source>
</evidence>
<dbReference type="InterPro" id="IPR019331">
    <property type="entry name" value="FAM192A/Fyv6_N"/>
</dbReference>
<proteinExistence type="predicted"/>
<feature type="compositionally biased region" description="Basic and acidic residues" evidence="3">
    <location>
        <begin position="176"/>
        <end position="190"/>
    </location>
</feature>
<dbReference type="PANTHER" id="PTHR13495">
    <property type="entry name" value="NEFA-INTERACTING NUCLEAR PROTEIN NIP30"/>
    <property type="match status" value="1"/>
</dbReference>
<accession>A0A6A6PBW0</accession>
<feature type="compositionally biased region" description="Basic and acidic residues" evidence="3">
    <location>
        <begin position="15"/>
        <end position="36"/>
    </location>
</feature>
<dbReference type="GO" id="GO:0005634">
    <property type="term" value="C:nucleus"/>
    <property type="evidence" value="ECO:0007669"/>
    <property type="project" value="UniProtKB-SubCell"/>
</dbReference>
<feature type="region of interest" description="Disordered" evidence="3">
    <location>
        <begin position="113"/>
        <end position="259"/>
    </location>
</feature>
<dbReference type="PANTHER" id="PTHR13495:SF0">
    <property type="entry name" value="PSME3-INTERACTING PROTEIN"/>
    <property type="match status" value="1"/>
</dbReference>
<evidence type="ECO:0000313" key="6">
    <source>
        <dbReference type="Proteomes" id="UP000799766"/>
    </source>
</evidence>
<organism evidence="5 6">
    <name type="scientific">Lineolata rhizophorae</name>
    <dbReference type="NCBI Taxonomy" id="578093"/>
    <lineage>
        <taxon>Eukaryota</taxon>
        <taxon>Fungi</taxon>
        <taxon>Dikarya</taxon>
        <taxon>Ascomycota</taxon>
        <taxon>Pezizomycotina</taxon>
        <taxon>Dothideomycetes</taxon>
        <taxon>Dothideomycetes incertae sedis</taxon>
        <taxon>Lineolatales</taxon>
        <taxon>Lineolataceae</taxon>
        <taxon>Lineolata</taxon>
    </lineage>
</organism>
<protein>
    <submittedName>
        <fullName evidence="5">N-terminal domain of NEFA-interacting nuclear protein NIP30-domain-containing protein</fullName>
    </submittedName>
</protein>
<dbReference type="Proteomes" id="UP000799766">
    <property type="component" value="Unassembled WGS sequence"/>
</dbReference>
<gene>
    <name evidence="5" type="ORF">BDY21DRAFT_333779</name>
</gene>
<evidence type="ECO:0000256" key="3">
    <source>
        <dbReference type="SAM" id="MobiDB-lite"/>
    </source>
</evidence>
<dbReference type="AlphaFoldDB" id="A0A6A6PBW0"/>
<comment type="subcellular location">
    <subcellularLocation>
        <location evidence="1">Nucleus</location>
    </subcellularLocation>
</comment>
<evidence type="ECO:0000313" key="5">
    <source>
        <dbReference type="EMBL" id="KAF2460903.1"/>
    </source>
</evidence>
<keyword evidence="6" id="KW-1185">Reference proteome</keyword>
<dbReference type="Pfam" id="PF10187">
    <property type="entry name" value="FAM192A_Fyv6_N"/>
    <property type="match status" value="1"/>
</dbReference>
<feature type="compositionally biased region" description="Gly residues" evidence="3">
    <location>
        <begin position="1"/>
        <end position="11"/>
    </location>
</feature>
<dbReference type="OrthoDB" id="75807at2759"/>
<name>A0A6A6PBW0_9PEZI</name>
<dbReference type="InterPro" id="IPR039845">
    <property type="entry name" value="FAM192A"/>
</dbReference>
<feature type="domain" description="FAM192A/Fyv6 N-terminal" evidence="4">
    <location>
        <begin position="5"/>
        <end position="109"/>
    </location>
</feature>
<feature type="compositionally biased region" description="Basic and acidic residues" evidence="3">
    <location>
        <begin position="201"/>
        <end position="213"/>
    </location>
</feature>
<keyword evidence="2" id="KW-0539">Nucleus</keyword>
<reference evidence="5" key="1">
    <citation type="journal article" date="2020" name="Stud. Mycol.">
        <title>101 Dothideomycetes genomes: a test case for predicting lifestyles and emergence of pathogens.</title>
        <authorList>
            <person name="Haridas S."/>
            <person name="Albert R."/>
            <person name="Binder M."/>
            <person name="Bloem J."/>
            <person name="Labutti K."/>
            <person name="Salamov A."/>
            <person name="Andreopoulos B."/>
            <person name="Baker S."/>
            <person name="Barry K."/>
            <person name="Bills G."/>
            <person name="Bluhm B."/>
            <person name="Cannon C."/>
            <person name="Castanera R."/>
            <person name="Culley D."/>
            <person name="Daum C."/>
            <person name="Ezra D."/>
            <person name="Gonzalez J."/>
            <person name="Henrissat B."/>
            <person name="Kuo A."/>
            <person name="Liang C."/>
            <person name="Lipzen A."/>
            <person name="Lutzoni F."/>
            <person name="Magnuson J."/>
            <person name="Mondo S."/>
            <person name="Nolan M."/>
            <person name="Ohm R."/>
            <person name="Pangilinan J."/>
            <person name="Park H.-J."/>
            <person name="Ramirez L."/>
            <person name="Alfaro M."/>
            <person name="Sun H."/>
            <person name="Tritt A."/>
            <person name="Yoshinaga Y."/>
            <person name="Zwiers L.-H."/>
            <person name="Turgeon B."/>
            <person name="Goodwin S."/>
            <person name="Spatafora J."/>
            <person name="Crous P."/>
            <person name="Grigoriev I."/>
        </authorList>
    </citation>
    <scope>NUCLEOTIDE SEQUENCE</scope>
    <source>
        <strain evidence="5">ATCC 16933</strain>
    </source>
</reference>